<dbReference type="GO" id="GO:0003677">
    <property type="term" value="F:DNA binding"/>
    <property type="evidence" value="ECO:0007669"/>
    <property type="project" value="UniProtKB-KW"/>
</dbReference>
<dbReference type="SUPFAM" id="SSF56349">
    <property type="entry name" value="DNA breaking-rejoining enzymes"/>
    <property type="match status" value="1"/>
</dbReference>
<dbReference type="Proteomes" id="UP000221024">
    <property type="component" value="Unassembled WGS sequence"/>
</dbReference>
<evidence type="ECO:0000256" key="3">
    <source>
        <dbReference type="SAM" id="MobiDB-lite"/>
    </source>
</evidence>
<dbReference type="Gene3D" id="1.10.150.130">
    <property type="match status" value="1"/>
</dbReference>
<evidence type="ECO:0000313" key="5">
    <source>
        <dbReference type="Proteomes" id="UP000221024"/>
    </source>
</evidence>
<keyword evidence="1" id="KW-0238">DNA-binding</keyword>
<sequence length="287" mass="32219">MPEALADPSPHAQTSRNESSEALAVPAPDTDALSTPAIALAQLNRAPGLSERKRMLYGTWIQGYLDYLKRQCLGAPRPAYVKRFLTQIRDSPHSDESTYQGAAEALVFYHERLLRQTVCGDGYRLATLTDKEKRKIVSQLNGPERVLALVVCYTDLNLKEALRLRVGDVEISKRTILVSSSTGCADRSVSFPESLQEPLRKQRSYVRDLHDHDLADGYGTVDVPDEVVRQFPWASKQFVWQYLFPADKRTLDIRAGTERRYPMTPDALLDAIGSSDAPLTRAFRPLQ</sequence>
<dbReference type="InterPro" id="IPR013762">
    <property type="entry name" value="Integrase-like_cat_sf"/>
</dbReference>
<proteinExistence type="predicted"/>
<dbReference type="EMBL" id="PDEP01000003">
    <property type="protein sequence ID" value="PEN08484.1"/>
    <property type="molecule type" value="Genomic_DNA"/>
</dbReference>
<dbReference type="GO" id="GO:0015074">
    <property type="term" value="P:DNA integration"/>
    <property type="evidence" value="ECO:0007669"/>
    <property type="project" value="InterPro"/>
</dbReference>
<dbReference type="OrthoDB" id="9801717at2"/>
<organism evidence="4 5">
    <name type="scientific">Longimonas halophila</name>
    <dbReference type="NCBI Taxonomy" id="1469170"/>
    <lineage>
        <taxon>Bacteria</taxon>
        <taxon>Pseudomonadati</taxon>
        <taxon>Rhodothermota</taxon>
        <taxon>Rhodothermia</taxon>
        <taxon>Rhodothermales</taxon>
        <taxon>Salisaetaceae</taxon>
        <taxon>Longimonas</taxon>
    </lineage>
</organism>
<evidence type="ECO:0000313" key="4">
    <source>
        <dbReference type="EMBL" id="PEN08484.1"/>
    </source>
</evidence>
<dbReference type="AlphaFoldDB" id="A0A2H3NNI7"/>
<dbReference type="RefSeq" id="WP_098061526.1">
    <property type="nucleotide sequence ID" value="NZ_PDEP01000003.1"/>
</dbReference>
<comment type="caution">
    <text evidence="4">The sequence shown here is derived from an EMBL/GenBank/DDBJ whole genome shotgun (WGS) entry which is preliminary data.</text>
</comment>
<gene>
    <name evidence="4" type="ORF">CRI93_05085</name>
</gene>
<dbReference type="InterPro" id="IPR011010">
    <property type="entry name" value="DNA_brk_join_enz"/>
</dbReference>
<evidence type="ECO:0008006" key="6">
    <source>
        <dbReference type="Google" id="ProtNLM"/>
    </source>
</evidence>
<keyword evidence="2" id="KW-0233">DNA recombination</keyword>
<accession>A0A2H3NNI7</accession>
<evidence type="ECO:0000256" key="2">
    <source>
        <dbReference type="ARBA" id="ARBA00023172"/>
    </source>
</evidence>
<name>A0A2H3NNI7_9BACT</name>
<reference evidence="4 5" key="1">
    <citation type="submission" date="2017-10" db="EMBL/GenBank/DDBJ databases">
        <title>Draft genome of Longimonas halophila.</title>
        <authorList>
            <person name="Goh K.M."/>
            <person name="Shamsir M.S."/>
            <person name="Lim S.W."/>
        </authorList>
    </citation>
    <scope>NUCLEOTIDE SEQUENCE [LARGE SCALE GENOMIC DNA]</scope>
    <source>
        <strain evidence="4 5">KCTC 42399</strain>
    </source>
</reference>
<dbReference type="GO" id="GO:0006310">
    <property type="term" value="P:DNA recombination"/>
    <property type="evidence" value="ECO:0007669"/>
    <property type="project" value="UniProtKB-KW"/>
</dbReference>
<keyword evidence="5" id="KW-1185">Reference proteome</keyword>
<protein>
    <recommendedName>
        <fullName evidence="6">Tyr recombinase domain-containing protein</fullName>
    </recommendedName>
</protein>
<evidence type="ECO:0000256" key="1">
    <source>
        <dbReference type="ARBA" id="ARBA00023125"/>
    </source>
</evidence>
<feature type="region of interest" description="Disordered" evidence="3">
    <location>
        <begin position="1"/>
        <end position="28"/>
    </location>
</feature>
<dbReference type="InterPro" id="IPR010998">
    <property type="entry name" value="Integrase_recombinase_N"/>
</dbReference>
<dbReference type="Gene3D" id="1.10.443.10">
    <property type="entry name" value="Intergrase catalytic core"/>
    <property type="match status" value="1"/>
</dbReference>